<dbReference type="PATRIC" id="fig|1055532.3.peg.297"/>
<accession>K7YZX4</accession>
<dbReference type="Proteomes" id="UP000010078">
    <property type="component" value="Chromosome"/>
</dbReference>
<feature type="chain" id="PRO_5003915519" description="Lipoprotein" evidence="1">
    <location>
        <begin position="28"/>
        <end position="70"/>
    </location>
</feature>
<organism evidence="2 3">
    <name type="scientific">Helicobacter pylori Aklavik86</name>
    <dbReference type="NCBI Taxonomy" id="1055532"/>
    <lineage>
        <taxon>Bacteria</taxon>
        <taxon>Pseudomonadati</taxon>
        <taxon>Campylobacterota</taxon>
        <taxon>Epsilonproteobacteria</taxon>
        <taxon>Campylobacterales</taxon>
        <taxon>Helicobacteraceae</taxon>
        <taxon>Helicobacter</taxon>
    </lineage>
</organism>
<feature type="signal peptide" evidence="1">
    <location>
        <begin position="1"/>
        <end position="27"/>
    </location>
</feature>
<gene>
    <name evidence="2" type="ORF">HPAKL86_01440</name>
</gene>
<keyword evidence="1" id="KW-0732">Signal</keyword>
<name>K7YZX4_HELPX</name>
<dbReference type="EMBL" id="CP003476">
    <property type="protein sequence ID" value="AFX89310.1"/>
    <property type="molecule type" value="Genomic_DNA"/>
</dbReference>
<sequence>MKMIRNSLMIGALGALLLSGCSSSFKSQSLACVDGKAMKKETHQVQRETTIHVPSGLFDPYSSDQHQMGI</sequence>
<dbReference type="KEGG" id="hpyk:HPAKL86_01440"/>
<dbReference type="PROSITE" id="PS51257">
    <property type="entry name" value="PROKAR_LIPOPROTEIN"/>
    <property type="match status" value="1"/>
</dbReference>
<evidence type="ECO:0000313" key="3">
    <source>
        <dbReference type="Proteomes" id="UP000010078"/>
    </source>
</evidence>
<proteinExistence type="predicted"/>
<dbReference type="RefSeq" id="WP_015086728.1">
    <property type="nucleotide sequence ID" value="NC_019563.1"/>
</dbReference>
<evidence type="ECO:0000313" key="2">
    <source>
        <dbReference type="EMBL" id="AFX89310.1"/>
    </source>
</evidence>
<dbReference type="HOGENOM" id="CLU_201114_0_0_7"/>
<evidence type="ECO:0008006" key="4">
    <source>
        <dbReference type="Google" id="ProtNLM"/>
    </source>
</evidence>
<protein>
    <recommendedName>
        <fullName evidence="4">Lipoprotein</fullName>
    </recommendedName>
</protein>
<dbReference type="AlphaFoldDB" id="K7YZX4"/>
<evidence type="ECO:0000256" key="1">
    <source>
        <dbReference type="SAM" id="SignalP"/>
    </source>
</evidence>
<reference evidence="2 3" key="1">
    <citation type="journal article" date="2015" name="Genome Announc.">
        <title>Complete Genome Sequences of Two Helicobacter pylori Strains from a Canadian Arctic Aboriginal Community.</title>
        <authorList>
            <person name="Kersulyte D."/>
            <person name="Bertoli M.T."/>
            <person name="Tamma S."/>
            <person name="Keelan M."/>
            <person name="Munday R."/>
            <person name="Geary J."/>
            <person name="Veldhuyzen van Zanten S."/>
            <person name="Goodman K.J."/>
            <person name="Berg D.E."/>
        </authorList>
    </citation>
    <scope>NUCLEOTIDE SEQUENCE [LARGE SCALE GENOMIC DNA]</scope>
    <source>
        <strain evidence="2">Aklavik86</strain>
    </source>
</reference>